<protein>
    <recommendedName>
        <fullName evidence="4">Apple domain-containing protein</fullName>
    </recommendedName>
</protein>
<organism evidence="2 3">
    <name type="scientific">Fusarium kuroshium</name>
    <dbReference type="NCBI Taxonomy" id="2010991"/>
    <lineage>
        <taxon>Eukaryota</taxon>
        <taxon>Fungi</taxon>
        <taxon>Dikarya</taxon>
        <taxon>Ascomycota</taxon>
        <taxon>Pezizomycotina</taxon>
        <taxon>Sordariomycetes</taxon>
        <taxon>Hypocreomycetidae</taxon>
        <taxon>Hypocreales</taxon>
        <taxon>Nectriaceae</taxon>
        <taxon>Fusarium</taxon>
        <taxon>Fusarium solani species complex</taxon>
    </lineage>
</organism>
<dbReference type="Proteomes" id="UP000277212">
    <property type="component" value="Unassembled WGS sequence"/>
</dbReference>
<evidence type="ECO:0008006" key="4">
    <source>
        <dbReference type="Google" id="ProtNLM"/>
    </source>
</evidence>
<accession>A0A3M2SKK9</accession>
<feature type="chain" id="PRO_5017951852" description="Apple domain-containing protein" evidence="1">
    <location>
        <begin position="19"/>
        <end position="247"/>
    </location>
</feature>
<reference evidence="2 3" key="1">
    <citation type="submission" date="2017-06" db="EMBL/GenBank/DDBJ databases">
        <title>Comparative genomic analysis of Ambrosia Fusariam Clade fungi.</title>
        <authorList>
            <person name="Stajich J.E."/>
            <person name="Carrillo J."/>
            <person name="Kijimoto T."/>
            <person name="Eskalen A."/>
            <person name="O'Donnell K."/>
            <person name="Kasson M."/>
        </authorList>
    </citation>
    <scope>NUCLEOTIDE SEQUENCE [LARGE SCALE GENOMIC DNA]</scope>
    <source>
        <strain evidence="2">UCR3666</strain>
    </source>
</reference>
<sequence>MKASAAYLLTLALGAVQAQTSVQCVDGHREMIGPDYMVEYKCGIVRQGDVHNNIATQQQCAELCKNAGRSVCSYHPPTRRCVVGAEGGREVPRPGSIYMQKVEEDVYDPFTEEQDPFGGSECENEKAACLLRESNLQAELAKTNTEAADAKDLFASSCPIQHTKYTTVGGREYRIWCARYHDTSAPKETYNNVDTMAACIKLCSSKSWCTYALHGIFLTNCQLYERKVAHTTTPGLYGYVWNCAVKK</sequence>
<proteinExistence type="predicted"/>
<evidence type="ECO:0000313" key="2">
    <source>
        <dbReference type="EMBL" id="RMJ18074.1"/>
    </source>
</evidence>
<dbReference type="EMBL" id="NKUJ01000023">
    <property type="protein sequence ID" value="RMJ18074.1"/>
    <property type="molecule type" value="Genomic_DNA"/>
</dbReference>
<dbReference type="AlphaFoldDB" id="A0A3M2SKK9"/>
<feature type="signal peptide" evidence="1">
    <location>
        <begin position="1"/>
        <end position="18"/>
    </location>
</feature>
<evidence type="ECO:0000313" key="3">
    <source>
        <dbReference type="Proteomes" id="UP000277212"/>
    </source>
</evidence>
<dbReference type="OrthoDB" id="5403707at2759"/>
<gene>
    <name evidence="2" type="ORF">CDV36_002245</name>
</gene>
<keyword evidence="3" id="KW-1185">Reference proteome</keyword>
<evidence type="ECO:0000256" key="1">
    <source>
        <dbReference type="SAM" id="SignalP"/>
    </source>
</evidence>
<comment type="caution">
    <text evidence="2">The sequence shown here is derived from an EMBL/GenBank/DDBJ whole genome shotgun (WGS) entry which is preliminary data.</text>
</comment>
<keyword evidence="1" id="KW-0732">Signal</keyword>
<name>A0A3M2SKK9_9HYPO</name>